<evidence type="ECO:0000313" key="6">
    <source>
        <dbReference type="EMBL" id="KAF8380641.1"/>
    </source>
</evidence>
<evidence type="ECO:0000256" key="1">
    <source>
        <dbReference type="ARBA" id="ARBA00022729"/>
    </source>
</evidence>
<dbReference type="SMART" id="SM00856">
    <property type="entry name" value="PMEI"/>
    <property type="match status" value="1"/>
</dbReference>
<keyword evidence="7" id="KW-1185">Reference proteome</keyword>
<dbReference type="InterPro" id="IPR035513">
    <property type="entry name" value="Invertase/methylesterase_inhib"/>
</dbReference>
<keyword evidence="1 4" id="KW-0732">Signal</keyword>
<evidence type="ECO:0000259" key="5">
    <source>
        <dbReference type="SMART" id="SM00856"/>
    </source>
</evidence>
<dbReference type="OrthoDB" id="1915198at2759"/>
<evidence type="ECO:0000256" key="3">
    <source>
        <dbReference type="ARBA" id="ARBA00038471"/>
    </source>
</evidence>
<dbReference type="GO" id="GO:0004857">
    <property type="term" value="F:enzyme inhibitor activity"/>
    <property type="evidence" value="ECO:0007669"/>
    <property type="project" value="InterPro"/>
</dbReference>
<dbReference type="PANTHER" id="PTHR35357:SF17">
    <property type="entry name" value="PECTINESTERASE INHIBITOR 12"/>
    <property type="match status" value="1"/>
</dbReference>
<gene>
    <name evidence="6" type="ORF">HHK36_028131</name>
</gene>
<comment type="similarity">
    <text evidence="3">Belongs to the PMEI family.</text>
</comment>
<dbReference type="GO" id="GO:0005576">
    <property type="term" value="C:extracellular region"/>
    <property type="evidence" value="ECO:0007669"/>
    <property type="project" value="UniProtKB-ARBA"/>
</dbReference>
<feature type="domain" description="Pectinesterase inhibitor" evidence="5">
    <location>
        <begin position="25"/>
        <end position="177"/>
    </location>
</feature>
<dbReference type="SUPFAM" id="SSF101148">
    <property type="entry name" value="Plant invertase/pectin methylesterase inhibitor"/>
    <property type="match status" value="1"/>
</dbReference>
<reference evidence="6 7" key="1">
    <citation type="submission" date="2020-04" db="EMBL/GenBank/DDBJ databases">
        <title>Plant Genome Project.</title>
        <authorList>
            <person name="Zhang R.-G."/>
        </authorList>
    </citation>
    <scope>NUCLEOTIDE SEQUENCE [LARGE SCALE GENOMIC DNA]</scope>
    <source>
        <strain evidence="6">YNK0</strain>
        <tissue evidence="6">Leaf</tissue>
    </source>
</reference>
<dbReference type="OMA" id="SHCANTT"/>
<evidence type="ECO:0000256" key="2">
    <source>
        <dbReference type="ARBA" id="ARBA00023157"/>
    </source>
</evidence>
<dbReference type="InterPro" id="IPR034088">
    <property type="entry name" value="Pla_a_1-like"/>
</dbReference>
<accession>A0A834YJD5</accession>
<dbReference type="EMBL" id="JABCRI010000021">
    <property type="protein sequence ID" value="KAF8380641.1"/>
    <property type="molecule type" value="Genomic_DNA"/>
</dbReference>
<feature type="chain" id="PRO_5032310319" description="Pectinesterase inhibitor domain-containing protein" evidence="4">
    <location>
        <begin position="27"/>
        <end position="183"/>
    </location>
</feature>
<dbReference type="Pfam" id="PF04043">
    <property type="entry name" value="PMEI"/>
    <property type="match status" value="1"/>
</dbReference>
<keyword evidence="2" id="KW-1015">Disulfide bond</keyword>
<evidence type="ECO:0000313" key="7">
    <source>
        <dbReference type="Proteomes" id="UP000655225"/>
    </source>
</evidence>
<dbReference type="PANTHER" id="PTHR35357">
    <property type="entry name" value="OS02G0537100 PROTEIN"/>
    <property type="match status" value="1"/>
</dbReference>
<name>A0A834YJD5_TETSI</name>
<sequence length="183" mass="20510">MTVKGYFPFSLLFSLSLLLFFSGATPVNLVYETCKKSSQEDPNVSYSFCVASLLAVPKSKHASLRGLGFISMNLTKSNATNIHLYIKKLLKHKKFDPFEKNCLSDCLDLYSDAIDLMDDAINSFKSKHYFDANIQVSAALDVPSTCEDGFKEKKIRVSPLTKINGNMFQLSALDLSIIEMVRR</sequence>
<dbReference type="Gene3D" id="1.20.140.40">
    <property type="entry name" value="Invertase/pectin methylesterase inhibitor family protein"/>
    <property type="match status" value="1"/>
</dbReference>
<dbReference type="FunFam" id="1.20.140.40:FF:000002">
    <property type="entry name" value="Putative invertase inhibitor"/>
    <property type="match status" value="1"/>
</dbReference>
<organism evidence="6 7">
    <name type="scientific">Tetracentron sinense</name>
    <name type="common">Spur-leaf</name>
    <dbReference type="NCBI Taxonomy" id="13715"/>
    <lineage>
        <taxon>Eukaryota</taxon>
        <taxon>Viridiplantae</taxon>
        <taxon>Streptophyta</taxon>
        <taxon>Embryophyta</taxon>
        <taxon>Tracheophyta</taxon>
        <taxon>Spermatophyta</taxon>
        <taxon>Magnoliopsida</taxon>
        <taxon>Trochodendrales</taxon>
        <taxon>Trochodendraceae</taxon>
        <taxon>Tetracentron</taxon>
    </lineage>
</organism>
<dbReference type="NCBIfam" id="TIGR01614">
    <property type="entry name" value="PME_inhib"/>
    <property type="match status" value="1"/>
</dbReference>
<feature type="signal peptide" evidence="4">
    <location>
        <begin position="1"/>
        <end position="26"/>
    </location>
</feature>
<dbReference type="Proteomes" id="UP000655225">
    <property type="component" value="Unassembled WGS sequence"/>
</dbReference>
<dbReference type="InterPro" id="IPR006501">
    <property type="entry name" value="Pectinesterase_inhib_dom"/>
</dbReference>
<comment type="caution">
    <text evidence="6">The sequence shown here is derived from an EMBL/GenBank/DDBJ whole genome shotgun (WGS) entry which is preliminary data.</text>
</comment>
<dbReference type="AlphaFoldDB" id="A0A834YJD5"/>
<evidence type="ECO:0000256" key="4">
    <source>
        <dbReference type="SAM" id="SignalP"/>
    </source>
</evidence>
<proteinExistence type="inferred from homology"/>
<protein>
    <recommendedName>
        <fullName evidence="5">Pectinesterase inhibitor domain-containing protein</fullName>
    </recommendedName>
</protein>
<dbReference type="CDD" id="cd15795">
    <property type="entry name" value="PMEI-Pla_a_1_like"/>
    <property type="match status" value="1"/>
</dbReference>